<evidence type="ECO:0000313" key="2">
    <source>
        <dbReference type="EMBL" id="MBK3496495.1"/>
    </source>
</evidence>
<feature type="transmembrane region" description="Helical" evidence="1">
    <location>
        <begin position="7"/>
        <end position="24"/>
    </location>
</feature>
<feature type="transmembrane region" description="Helical" evidence="1">
    <location>
        <begin position="64"/>
        <end position="83"/>
    </location>
</feature>
<keyword evidence="3" id="KW-1185">Reference proteome</keyword>
<reference evidence="2 3" key="1">
    <citation type="submission" date="2020-12" db="EMBL/GenBank/DDBJ databases">
        <title>YIM B01967 draft genome.</title>
        <authorList>
            <person name="Yan X."/>
        </authorList>
    </citation>
    <scope>NUCLEOTIDE SEQUENCE [LARGE SCALE GENOMIC DNA]</scope>
    <source>
        <strain evidence="2 3">YIM B01967</strain>
    </source>
</reference>
<dbReference type="EMBL" id="JAEOAH010000031">
    <property type="protein sequence ID" value="MBK3496495.1"/>
    <property type="molecule type" value="Genomic_DNA"/>
</dbReference>
<keyword evidence="1" id="KW-0812">Transmembrane</keyword>
<proteinExistence type="predicted"/>
<name>A0ABS1HAQ9_9BACL</name>
<evidence type="ECO:0000256" key="1">
    <source>
        <dbReference type="SAM" id="Phobius"/>
    </source>
</evidence>
<gene>
    <name evidence="2" type="ORF">JFL43_16845</name>
</gene>
<keyword evidence="1" id="KW-0472">Membrane</keyword>
<feature type="transmembrane region" description="Helical" evidence="1">
    <location>
        <begin position="36"/>
        <end position="57"/>
    </location>
</feature>
<dbReference type="RefSeq" id="WP_200749950.1">
    <property type="nucleotide sequence ID" value="NZ_JAEOAH010000031.1"/>
</dbReference>
<evidence type="ECO:0000313" key="3">
    <source>
        <dbReference type="Proteomes" id="UP000618943"/>
    </source>
</evidence>
<evidence type="ECO:0008006" key="4">
    <source>
        <dbReference type="Google" id="ProtNLM"/>
    </source>
</evidence>
<organism evidence="2 3">
    <name type="scientific">Viridibacillus soli</name>
    <dbReference type="NCBI Taxonomy" id="2798301"/>
    <lineage>
        <taxon>Bacteria</taxon>
        <taxon>Bacillati</taxon>
        <taxon>Bacillota</taxon>
        <taxon>Bacilli</taxon>
        <taxon>Bacillales</taxon>
        <taxon>Caryophanaceae</taxon>
        <taxon>Viridibacillus</taxon>
    </lineage>
</organism>
<feature type="transmembrane region" description="Helical" evidence="1">
    <location>
        <begin position="95"/>
        <end position="117"/>
    </location>
</feature>
<dbReference type="Proteomes" id="UP000618943">
    <property type="component" value="Unassembled WGS sequence"/>
</dbReference>
<comment type="caution">
    <text evidence="2">The sequence shown here is derived from an EMBL/GenBank/DDBJ whole genome shotgun (WGS) entry which is preliminary data.</text>
</comment>
<sequence length="125" mass="14200">MNFVKQIVSSAFLGFVLFYFAYVLDMGSFKMESGFLMVSVIISIVFCILYIIVGIVCTKENSMIIAYQTVFGTALFLPIYLTVMENLVDAKTSYVVSFIISITIAFLVIIVTLAFSIRHYYFKKM</sequence>
<accession>A0ABS1HAQ9</accession>
<protein>
    <recommendedName>
        <fullName evidence="4">Permease</fullName>
    </recommendedName>
</protein>
<keyword evidence="1" id="KW-1133">Transmembrane helix</keyword>